<feature type="domain" description="Cysteinyl-tRNA ligase anticodon binding" evidence="2">
    <location>
        <begin position="60"/>
        <end position="110"/>
    </location>
</feature>
<dbReference type="Pfam" id="PF23493">
    <property type="entry name" value="CysS_C"/>
    <property type="match status" value="1"/>
</dbReference>
<dbReference type="InterPro" id="IPR056411">
    <property type="entry name" value="CysS_C"/>
</dbReference>
<protein>
    <recommendedName>
        <fullName evidence="2">Cysteinyl-tRNA ligase anticodon binding domain-containing protein</fullName>
    </recommendedName>
</protein>
<gene>
    <name evidence="3" type="ORF">JOF55_002240</name>
</gene>
<feature type="transmembrane region" description="Helical" evidence="1">
    <location>
        <begin position="6"/>
        <end position="29"/>
    </location>
</feature>
<dbReference type="Proteomes" id="UP001180845">
    <property type="component" value="Unassembled WGS sequence"/>
</dbReference>
<accession>A0AAE3ZEG2</accession>
<evidence type="ECO:0000259" key="2">
    <source>
        <dbReference type="Pfam" id="PF23493"/>
    </source>
</evidence>
<organism evidence="3 4">
    <name type="scientific">Haloactinomyces albus</name>
    <dbReference type="NCBI Taxonomy" id="1352928"/>
    <lineage>
        <taxon>Bacteria</taxon>
        <taxon>Bacillati</taxon>
        <taxon>Actinomycetota</taxon>
        <taxon>Actinomycetes</taxon>
        <taxon>Actinopolysporales</taxon>
        <taxon>Actinopolysporaceae</taxon>
        <taxon>Haloactinomyces</taxon>
    </lineage>
</organism>
<keyword evidence="1" id="KW-1133">Transmembrane helix</keyword>
<sequence length="117" mass="12835">MRDPAWSRYGAWVVCPLLGAGLLLLLNFLSGRLASTSWMPWQPAFELASSVPEPWAVPDTPALDSGANAVFADRRRALDEDRSGDAAALRTELGNMGVVVRDGKKRQYWRRTSDSSG</sequence>
<dbReference type="RefSeq" id="WP_310273247.1">
    <property type="nucleotide sequence ID" value="NZ_JAVDXW010000001.1"/>
</dbReference>
<keyword evidence="1" id="KW-0812">Transmembrane</keyword>
<name>A0AAE3ZEG2_9ACTN</name>
<evidence type="ECO:0000313" key="3">
    <source>
        <dbReference type="EMBL" id="MDR7302059.1"/>
    </source>
</evidence>
<keyword evidence="1" id="KW-0472">Membrane</keyword>
<dbReference type="AlphaFoldDB" id="A0AAE3ZEG2"/>
<proteinExistence type="predicted"/>
<dbReference type="EMBL" id="JAVDXW010000001">
    <property type="protein sequence ID" value="MDR7302059.1"/>
    <property type="molecule type" value="Genomic_DNA"/>
</dbReference>
<evidence type="ECO:0000313" key="4">
    <source>
        <dbReference type="Proteomes" id="UP001180845"/>
    </source>
</evidence>
<evidence type="ECO:0000256" key="1">
    <source>
        <dbReference type="SAM" id="Phobius"/>
    </source>
</evidence>
<comment type="caution">
    <text evidence="3">The sequence shown here is derived from an EMBL/GenBank/DDBJ whole genome shotgun (WGS) entry which is preliminary data.</text>
</comment>
<reference evidence="3" key="1">
    <citation type="submission" date="2023-07" db="EMBL/GenBank/DDBJ databases">
        <title>Sequencing the genomes of 1000 actinobacteria strains.</title>
        <authorList>
            <person name="Klenk H.-P."/>
        </authorList>
    </citation>
    <scope>NUCLEOTIDE SEQUENCE</scope>
    <source>
        <strain evidence="3">DSM 45977</strain>
    </source>
</reference>
<keyword evidence="4" id="KW-1185">Reference proteome</keyword>